<accession>A0ABN9YEL3</accession>
<keyword evidence="3" id="KW-1185">Reference proteome</keyword>
<feature type="domain" description="PKD/REJ-like" evidence="1">
    <location>
        <begin position="263"/>
        <end position="328"/>
    </location>
</feature>
<organism evidence="2 3">
    <name type="scientific">Prorocentrum cordatum</name>
    <dbReference type="NCBI Taxonomy" id="2364126"/>
    <lineage>
        <taxon>Eukaryota</taxon>
        <taxon>Sar</taxon>
        <taxon>Alveolata</taxon>
        <taxon>Dinophyceae</taxon>
        <taxon>Prorocentrales</taxon>
        <taxon>Prorocentraceae</taxon>
        <taxon>Prorocentrum</taxon>
    </lineage>
</organism>
<dbReference type="Proteomes" id="UP001189429">
    <property type="component" value="Unassembled WGS sequence"/>
</dbReference>
<comment type="caution">
    <text evidence="2">The sequence shown here is derived from an EMBL/GenBank/DDBJ whole genome shotgun (WGS) entry which is preliminary data.</text>
</comment>
<proteinExistence type="predicted"/>
<reference evidence="2" key="1">
    <citation type="submission" date="2023-10" db="EMBL/GenBank/DDBJ databases">
        <authorList>
            <person name="Chen Y."/>
            <person name="Shah S."/>
            <person name="Dougan E. K."/>
            <person name="Thang M."/>
            <person name="Chan C."/>
        </authorList>
    </citation>
    <scope>NUCLEOTIDE SEQUENCE [LARGE SCALE GENOMIC DNA]</scope>
</reference>
<dbReference type="InterPro" id="IPR002859">
    <property type="entry name" value="PKD/REJ-like"/>
</dbReference>
<dbReference type="EMBL" id="CAUYUJ010022435">
    <property type="protein sequence ID" value="CAK0910633.1"/>
    <property type="molecule type" value="Genomic_DNA"/>
</dbReference>
<evidence type="ECO:0000313" key="2">
    <source>
        <dbReference type="EMBL" id="CAK0910633.1"/>
    </source>
</evidence>
<protein>
    <recommendedName>
        <fullName evidence="1">PKD/REJ-like domain-containing protein</fullName>
    </recommendedName>
</protein>
<sequence>MPIAELPRPGVYEVKALVPNGGEGLVLEVGTTVRILESPLPVAALSAAPGASVGCPVVLNASGSLDPIEDEIRWAEPNLTYKWACEHVGGGADLLAQQECDKLGRVAGNPAVVAIDFQMSGSWLFTLTVTREFDKKFSVLTHLVAVVDGVAATMAQPPAEVSAQLDLTIEPYVEENPACNAPAVYRSLWMLQEADGDISAWFLTGPTTSKALLIAAPWAEAPPGVYRLRLVLTRNESSGNAWQYPADWDPEDTAGPWIFDSGTFLIDEPPTNGSSGIHPLSGNMTTTKFTITSSYWVDDDLPLAYRFSWHAGSSDAASPVWRDLSSGQWSSSPVFGDMVFASVGPVTVRSAAKDSTRWGLSRLPSMPRPRSSTRQSLQRMTCFWRS</sequence>
<dbReference type="Pfam" id="PF02010">
    <property type="entry name" value="REJ"/>
    <property type="match status" value="1"/>
</dbReference>
<evidence type="ECO:0000313" key="3">
    <source>
        <dbReference type="Proteomes" id="UP001189429"/>
    </source>
</evidence>
<name>A0ABN9YEL3_9DINO</name>
<evidence type="ECO:0000259" key="1">
    <source>
        <dbReference type="Pfam" id="PF02010"/>
    </source>
</evidence>
<gene>
    <name evidence="2" type="ORF">PCOR1329_LOCUS84757</name>
</gene>